<keyword evidence="2" id="KW-1133">Transmembrane helix</keyword>
<dbReference type="EMBL" id="CP023067">
    <property type="protein sequence ID" value="ASY62547.1"/>
    <property type="molecule type" value="Genomic_DNA"/>
</dbReference>
<evidence type="ECO:0000256" key="2">
    <source>
        <dbReference type="SAM" id="Phobius"/>
    </source>
</evidence>
<evidence type="ECO:0000313" key="4">
    <source>
        <dbReference type="Proteomes" id="UP000217211"/>
    </source>
</evidence>
<evidence type="ECO:0000313" key="3">
    <source>
        <dbReference type="EMBL" id="ASY62547.1"/>
    </source>
</evidence>
<feature type="transmembrane region" description="Helical" evidence="2">
    <location>
        <begin position="6"/>
        <end position="25"/>
    </location>
</feature>
<keyword evidence="4" id="KW-1185">Reference proteome</keyword>
<dbReference type="Proteomes" id="UP000217211">
    <property type="component" value="Chromosome"/>
</dbReference>
<feature type="region of interest" description="Disordered" evidence="1">
    <location>
        <begin position="79"/>
        <end position="118"/>
    </location>
</feature>
<name>A0A249PA22_9HYPH</name>
<proteinExistence type="predicted"/>
<reference evidence="3 4" key="1">
    <citation type="submission" date="2017-08" db="EMBL/GenBank/DDBJ databases">
        <title>Multipartite genome sequences of Sinorhizobium species nodulating soybeans.</title>
        <authorList>
            <person name="Tian C.F."/>
        </authorList>
    </citation>
    <scope>NUCLEOTIDE SEQUENCE [LARGE SCALE GENOMIC DNA]</scope>
    <source>
        <strain evidence="3 4">CCBAU 05684</strain>
    </source>
</reference>
<dbReference type="STRING" id="716928.GCA_000261485_04855"/>
<gene>
    <name evidence="3" type="ORF">SJ05684_c10900</name>
</gene>
<accession>A0A249PA22</accession>
<protein>
    <submittedName>
        <fullName evidence="3">Uncharacterized protein</fullName>
    </submittedName>
</protein>
<dbReference type="AlphaFoldDB" id="A0A249PA22"/>
<evidence type="ECO:0000256" key="1">
    <source>
        <dbReference type="SAM" id="MobiDB-lite"/>
    </source>
</evidence>
<keyword evidence="2" id="KW-0472">Membrane</keyword>
<keyword evidence="2" id="KW-0812">Transmembrane</keyword>
<sequence length="118" mass="13309">MLGRFLDWVYIAVGALAAFALFSLYDGMVDDPLVRREALRGYVLKSERDAIASQLAEERRRALAAAQTAEEFKRRYTALSERNKANSEKAEQDIESDNRTDDGAPRVTSGDLDWLSKH</sequence>
<organism evidence="3 4">
    <name type="scientific">Sinorhizobium sojae CCBAU 05684</name>
    <dbReference type="NCBI Taxonomy" id="716928"/>
    <lineage>
        <taxon>Bacteria</taxon>
        <taxon>Pseudomonadati</taxon>
        <taxon>Pseudomonadota</taxon>
        <taxon>Alphaproteobacteria</taxon>
        <taxon>Hyphomicrobiales</taxon>
        <taxon>Rhizobiaceae</taxon>
        <taxon>Sinorhizobium/Ensifer group</taxon>
        <taxon>Sinorhizobium</taxon>
    </lineage>
</organism>
<dbReference type="KEGG" id="esj:SJ05684_c10900"/>
<feature type="compositionally biased region" description="Basic and acidic residues" evidence="1">
    <location>
        <begin position="81"/>
        <end position="104"/>
    </location>
</feature>